<keyword evidence="2" id="KW-1133">Transmembrane helix</keyword>
<evidence type="ECO:0000256" key="1">
    <source>
        <dbReference type="SAM" id="MobiDB-lite"/>
    </source>
</evidence>
<dbReference type="STRING" id="910347.SAMN05421773_101501"/>
<evidence type="ECO:0000313" key="3">
    <source>
        <dbReference type="EMBL" id="SFB91499.1"/>
    </source>
</evidence>
<name>A0A1I1EWE3_9ACTN</name>
<dbReference type="RefSeq" id="WP_093836911.1">
    <property type="nucleotide sequence ID" value="NZ_FOLM01000001.1"/>
</dbReference>
<protein>
    <submittedName>
        <fullName evidence="3">Putative Holin-X, holin superfamily III</fullName>
    </submittedName>
</protein>
<proteinExistence type="predicted"/>
<dbReference type="AlphaFoldDB" id="A0A1I1EWE3"/>
<feature type="compositionally biased region" description="Basic and acidic residues" evidence="1">
    <location>
        <begin position="8"/>
        <end position="20"/>
    </location>
</feature>
<dbReference type="Proteomes" id="UP000199207">
    <property type="component" value="Unassembled WGS sequence"/>
</dbReference>
<evidence type="ECO:0000313" key="4">
    <source>
        <dbReference type="Proteomes" id="UP000199207"/>
    </source>
</evidence>
<feature type="transmembrane region" description="Helical" evidence="2">
    <location>
        <begin position="91"/>
        <end position="113"/>
    </location>
</feature>
<feature type="region of interest" description="Disordered" evidence="1">
    <location>
        <begin position="1"/>
        <end position="20"/>
    </location>
</feature>
<keyword evidence="4" id="KW-1185">Reference proteome</keyword>
<organism evidence="3 4">
    <name type="scientific">Streptomyces aidingensis</name>
    <dbReference type="NCBI Taxonomy" id="910347"/>
    <lineage>
        <taxon>Bacteria</taxon>
        <taxon>Bacillati</taxon>
        <taxon>Actinomycetota</taxon>
        <taxon>Actinomycetes</taxon>
        <taxon>Kitasatosporales</taxon>
        <taxon>Streptomycetaceae</taxon>
        <taxon>Streptomyces</taxon>
    </lineage>
</organism>
<keyword evidence="2" id="KW-0812">Transmembrane</keyword>
<sequence>MATVHQESPTEHRRAGRPEDASVGELLSAVATDAQLLFRQEVQLAKAEIRQEARSAGTAAGMFGGAGFGGCMVALFLSLALLFGLANVMDAGWAALIVAVLWAVIAAVLFAMGRSRMRSVSPKPQQTMESLKEDAQWARHPTK</sequence>
<dbReference type="EMBL" id="FOLM01000001">
    <property type="protein sequence ID" value="SFB91499.1"/>
    <property type="molecule type" value="Genomic_DNA"/>
</dbReference>
<feature type="region of interest" description="Disordered" evidence="1">
    <location>
        <begin position="121"/>
        <end position="143"/>
    </location>
</feature>
<dbReference type="OrthoDB" id="3216929at2"/>
<feature type="transmembrane region" description="Helical" evidence="2">
    <location>
        <begin position="60"/>
        <end position="85"/>
    </location>
</feature>
<dbReference type="Pfam" id="PF07332">
    <property type="entry name" value="Phage_holin_3_6"/>
    <property type="match status" value="1"/>
</dbReference>
<evidence type="ECO:0000256" key="2">
    <source>
        <dbReference type="SAM" id="Phobius"/>
    </source>
</evidence>
<keyword evidence="2" id="KW-0472">Membrane</keyword>
<gene>
    <name evidence="3" type="ORF">SAMN05421773_101501</name>
</gene>
<reference evidence="3 4" key="1">
    <citation type="submission" date="2016-10" db="EMBL/GenBank/DDBJ databases">
        <authorList>
            <person name="de Groot N.N."/>
        </authorList>
    </citation>
    <scope>NUCLEOTIDE SEQUENCE [LARGE SCALE GENOMIC DNA]</scope>
    <source>
        <strain evidence="3 4">CGMCC 4.5739</strain>
    </source>
</reference>
<accession>A0A1I1EWE3</accession>
<dbReference type="InterPro" id="IPR009937">
    <property type="entry name" value="Phage_holin_3_6"/>
</dbReference>